<comment type="similarity">
    <text evidence="1">Belongs to the SufE family.</text>
</comment>
<protein>
    <submittedName>
        <fullName evidence="3">Cysteine desulfurization protein SufE</fullName>
    </submittedName>
</protein>
<feature type="domain" description="Fe-S metabolism associated" evidence="2">
    <location>
        <begin position="17"/>
        <end position="143"/>
    </location>
</feature>
<proteinExistence type="inferred from homology"/>
<dbReference type="Pfam" id="PF02657">
    <property type="entry name" value="SufE"/>
    <property type="match status" value="1"/>
</dbReference>
<dbReference type="InterPro" id="IPR003808">
    <property type="entry name" value="Fe-S_metab-assoc_dom"/>
</dbReference>
<comment type="caution">
    <text evidence="3">The sequence shown here is derived from an EMBL/GenBank/DDBJ whole genome shotgun (WGS) entry which is preliminary data.</text>
</comment>
<sequence>MTVTEQQIPAPLAEIIDDFQAMEEPDRLQLLLEFSRSLPELPEHLADHPELFEQVVECQSPLFLTLELGDAPEQPVEIFFSAPPEAPTTRGFAAVLHEGLNGLPADEILAVPDDMPDQLGLTRAITPLRMRGMAAMLARIKRQITDARSAA</sequence>
<dbReference type="Gene3D" id="3.90.1010.10">
    <property type="match status" value="1"/>
</dbReference>
<keyword evidence="4" id="KW-1185">Reference proteome</keyword>
<name>A0ABQ5MQ61_9MICC</name>
<organism evidence="3 4">
    <name type="scientific">Arthrobacter mangrovi</name>
    <dbReference type="NCBI Taxonomy" id="2966350"/>
    <lineage>
        <taxon>Bacteria</taxon>
        <taxon>Bacillati</taxon>
        <taxon>Actinomycetota</taxon>
        <taxon>Actinomycetes</taxon>
        <taxon>Micrococcales</taxon>
        <taxon>Micrococcaceae</taxon>
        <taxon>Arthrobacter</taxon>
    </lineage>
</organism>
<evidence type="ECO:0000256" key="1">
    <source>
        <dbReference type="ARBA" id="ARBA00010282"/>
    </source>
</evidence>
<dbReference type="PANTHER" id="PTHR43597:SF5">
    <property type="entry name" value="SUFE-LIKE PROTEIN 2, CHLOROPLASTIC"/>
    <property type="match status" value="1"/>
</dbReference>
<dbReference type="RefSeq" id="WP_264794292.1">
    <property type="nucleotide sequence ID" value="NZ_BRVS01000002.1"/>
</dbReference>
<reference evidence="3 4" key="1">
    <citation type="journal article" date="2023" name="Int. J. Syst. Evol. Microbiol.">
        <title>Arthrobacter mangrovi sp. nov., an actinobacterium isolated from the rhizosphere of a mangrove.</title>
        <authorList>
            <person name="Hamada M."/>
            <person name="Saitou S."/>
            <person name="Enomoto N."/>
            <person name="Nanri K."/>
            <person name="Hidaka K."/>
            <person name="Miura T."/>
            <person name="Tamura T."/>
        </authorList>
    </citation>
    <scope>NUCLEOTIDE SEQUENCE [LARGE SCALE GENOMIC DNA]</scope>
    <source>
        <strain evidence="3 4">NBRC 112813</strain>
    </source>
</reference>
<gene>
    <name evidence="3" type="ORF">AHIS1636_05580</name>
</gene>
<dbReference type="Proteomes" id="UP001209654">
    <property type="component" value="Unassembled WGS sequence"/>
</dbReference>
<accession>A0ABQ5MQ61</accession>
<dbReference type="SUPFAM" id="SSF82649">
    <property type="entry name" value="SufE/NifU"/>
    <property type="match status" value="1"/>
</dbReference>
<evidence type="ECO:0000259" key="2">
    <source>
        <dbReference type="Pfam" id="PF02657"/>
    </source>
</evidence>
<dbReference type="PANTHER" id="PTHR43597">
    <property type="entry name" value="SULFUR ACCEPTOR PROTEIN CSDE"/>
    <property type="match status" value="1"/>
</dbReference>
<dbReference type="EMBL" id="BRVS01000002">
    <property type="protein sequence ID" value="GLB66119.1"/>
    <property type="molecule type" value="Genomic_DNA"/>
</dbReference>
<evidence type="ECO:0000313" key="3">
    <source>
        <dbReference type="EMBL" id="GLB66119.1"/>
    </source>
</evidence>
<evidence type="ECO:0000313" key="4">
    <source>
        <dbReference type="Proteomes" id="UP001209654"/>
    </source>
</evidence>